<name>A0A0U3TIQ9_9CAUD</name>
<gene>
    <name evidence="2" type="primary">39</name>
    <name evidence="2" type="ORF">DRROBERT_39</name>
</gene>
<keyword evidence="3" id="KW-1185">Reference proteome</keyword>
<evidence type="ECO:0000256" key="1">
    <source>
        <dbReference type="SAM" id="MobiDB-lite"/>
    </source>
</evidence>
<proteinExistence type="predicted"/>
<dbReference type="RefSeq" id="YP_009602536.1">
    <property type="nucleotide sequence ID" value="NC_041939.1"/>
</dbReference>
<reference evidence="2 3" key="1">
    <citation type="submission" date="2015-11" db="EMBL/GenBank/DDBJ databases">
        <authorList>
            <person name="Prout A."/>
            <person name="Gambrah E.F."/>
            <person name="Jacobs-Sera D."/>
            <person name="Guerrero C.A."/>
            <person name="Bowman C.A."/>
            <person name="Russell D.A."/>
            <person name="Pope W.H."/>
            <person name="Hatfull G.F."/>
        </authorList>
    </citation>
    <scope>NUCLEOTIDE SEQUENCE [LARGE SCALE GENOMIC DNA]</scope>
</reference>
<evidence type="ECO:0000313" key="2">
    <source>
        <dbReference type="EMBL" id="ALY08825.1"/>
    </source>
</evidence>
<dbReference type="EMBL" id="KU160643">
    <property type="protein sequence ID" value="ALY08825.1"/>
    <property type="molecule type" value="Genomic_DNA"/>
</dbReference>
<dbReference type="GeneID" id="40078396"/>
<dbReference type="OrthoDB" id="22116at10239"/>
<dbReference type="KEGG" id="vg:40078396"/>
<protein>
    <submittedName>
        <fullName evidence="2">Uncharacterized protein</fullName>
    </submittedName>
</protein>
<dbReference type="Proteomes" id="UP000226397">
    <property type="component" value="Segment"/>
</dbReference>
<sequence>MTTTPDDNDPKYERFMNSFRPESIREGEEQATEDLGPRPEDFEAPPPFQVRESHAEARVIGQRAGDYLREFQANGFTRQEAIMYIAQMLPHHPH</sequence>
<accession>A0A0U3TIQ9</accession>
<evidence type="ECO:0000313" key="3">
    <source>
        <dbReference type="Proteomes" id="UP000226397"/>
    </source>
</evidence>
<organism evidence="2 3">
    <name type="scientific">Arthrobacter phage DrRobert</name>
    <dbReference type="NCBI Taxonomy" id="1772296"/>
    <lineage>
        <taxon>Viruses</taxon>
        <taxon>Duplodnaviria</taxon>
        <taxon>Heunggongvirae</taxon>
        <taxon>Uroviricota</taxon>
        <taxon>Caudoviricetes</taxon>
        <taxon>Korravirus</taxon>
        <taxon>Korravirus drrobert</taxon>
    </lineage>
</organism>
<feature type="region of interest" description="Disordered" evidence="1">
    <location>
        <begin position="1"/>
        <end position="49"/>
    </location>
</feature>